<comment type="caution">
    <text evidence="2">The sequence shown here is derived from an EMBL/GenBank/DDBJ whole genome shotgun (WGS) entry which is preliminary data.</text>
</comment>
<evidence type="ECO:0000313" key="2">
    <source>
        <dbReference type="EMBL" id="PAV24631.1"/>
    </source>
</evidence>
<keyword evidence="4" id="KW-1185">Reference proteome</keyword>
<keyword evidence="1" id="KW-0732">Signal</keyword>
<organism evidence="2 4">
    <name type="scientific">Tamilnaduibacter salinus</name>
    <dbReference type="NCBI Taxonomy" id="1484056"/>
    <lineage>
        <taxon>Bacteria</taxon>
        <taxon>Pseudomonadati</taxon>
        <taxon>Pseudomonadota</taxon>
        <taxon>Gammaproteobacteria</taxon>
        <taxon>Pseudomonadales</taxon>
        <taxon>Marinobacteraceae</taxon>
        <taxon>Tamilnaduibacter</taxon>
    </lineage>
</organism>
<reference evidence="3 5" key="2">
    <citation type="submission" date="2018-04" db="EMBL/GenBank/DDBJ databases">
        <title>Genomic Encyclopedia of Type Strains, Phase IV (KMG-IV): sequencing the most valuable type-strain genomes for metagenomic binning, comparative biology and taxonomic classification.</title>
        <authorList>
            <person name="Goeker M."/>
        </authorList>
    </citation>
    <scope>NUCLEOTIDE SEQUENCE [LARGE SCALE GENOMIC DNA]</scope>
    <source>
        <strain evidence="3 5">DSM 28688</strain>
    </source>
</reference>
<dbReference type="AlphaFoldDB" id="A0A2A2HYS8"/>
<dbReference type="OrthoDB" id="5741786at2"/>
<dbReference type="InterPro" id="IPR032608">
    <property type="entry name" value="DUF4892"/>
</dbReference>
<accession>A0A2A2HYS8</accession>
<reference evidence="2 4" key="1">
    <citation type="submission" date="2017-07" db="EMBL/GenBank/DDBJ databases">
        <title>Tamlnaduibacter salinus (Mi-7) genome sequencing.</title>
        <authorList>
            <person name="Verma A."/>
            <person name="Krishnamurthi S."/>
        </authorList>
    </citation>
    <scope>NUCLEOTIDE SEQUENCE [LARGE SCALE GENOMIC DNA]</scope>
    <source>
        <strain evidence="2 4">Mi-7</strain>
    </source>
</reference>
<gene>
    <name evidence="3" type="ORF">C8D92_102293</name>
    <name evidence="2" type="ORF">CF392_15175</name>
</gene>
<feature type="chain" id="PRO_5044065186" evidence="1">
    <location>
        <begin position="27"/>
        <end position="314"/>
    </location>
</feature>
<evidence type="ECO:0000313" key="3">
    <source>
        <dbReference type="EMBL" id="PVY78253.1"/>
    </source>
</evidence>
<dbReference type="EMBL" id="NMPM01000123">
    <property type="protein sequence ID" value="PAV24631.1"/>
    <property type="molecule type" value="Genomic_DNA"/>
</dbReference>
<protein>
    <submittedName>
        <fullName evidence="2">DUF4892 domain-containing protein</fullName>
    </submittedName>
    <submittedName>
        <fullName evidence="3">Uncharacterized protein DUF4892</fullName>
    </submittedName>
</protein>
<sequence length="314" mass="35060">MPKSITDWLRISLITACALAVMPVMAAPQSDLPAYSASSLSKEQSLDEQSHLIMLSPLREIGGEIRSEKMARVPVEGYAHLYQIREEATLSAARKHYRQVLADRDARELFSCEGRGCGRSNVWANDVFSQSKLYGRDENQHYEVHAWRDEADKLNMAAIYTVTRGNLRDFLWLEHFTVEDEKALPVLDLGPKRLTGPFVIPWENGRTYRFDWTARMRDRLQRHARVDGSHVVVAIFTEADRDESLDAAFERGDSVGEAIQKLLEKLGVPPSQQIVVNNGPAISPASTGLSGNRVELTVVGPPGSAAETTEDEDQ</sequence>
<dbReference type="Pfam" id="PF16234">
    <property type="entry name" value="DUF4892"/>
    <property type="match status" value="1"/>
</dbReference>
<dbReference type="Proteomes" id="UP000218332">
    <property type="component" value="Unassembled WGS sequence"/>
</dbReference>
<dbReference type="EMBL" id="QEKQ01000002">
    <property type="protein sequence ID" value="PVY78253.1"/>
    <property type="molecule type" value="Genomic_DNA"/>
</dbReference>
<feature type="signal peptide" evidence="1">
    <location>
        <begin position="1"/>
        <end position="26"/>
    </location>
</feature>
<dbReference type="Proteomes" id="UP000245887">
    <property type="component" value="Unassembled WGS sequence"/>
</dbReference>
<dbReference type="RefSeq" id="WP_095612276.1">
    <property type="nucleotide sequence ID" value="NZ_NMPM01000123.1"/>
</dbReference>
<evidence type="ECO:0000256" key="1">
    <source>
        <dbReference type="SAM" id="SignalP"/>
    </source>
</evidence>
<evidence type="ECO:0000313" key="4">
    <source>
        <dbReference type="Proteomes" id="UP000218332"/>
    </source>
</evidence>
<name>A0A2A2HYS8_9GAMM</name>
<proteinExistence type="predicted"/>
<evidence type="ECO:0000313" key="5">
    <source>
        <dbReference type="Proteomes" id="UP000245887"/>
    </source>
</evidence>